<keyword evidence="2" id="KW-1185">Reference proteome</keyword>
<dbReference type="EMBL" id="ML993582">
    <property type="protein sequence ID" value="KAF2171631.1"/>
    <property type="molecule type" value="Genomic_DNA"/>
</dbReference>
<sequence>MEGRFNSVCPYHIGKCKCSFKRIGRARHHDGLSNGHDHDRSKATNSQAILHPINPEGLIPFSQPNNAVDTRVSRLIKCIERLGMDSTPIVYLPSRIGESEMLDKAAEALIHLSMGSGCGSNTIIPTTSARNKYAYAPSAAGSEIARASMTLAACSTFAIPCFQGTPSPFEVDHWLVAEPADLHPMTSDLRALNVCSHQLSVRLPRLIALIRHLRGKYSSDTPQQAMALSKSIYECRESAAESWILNRTKVFSPNTDMGTATYIPTAMAFASAREMTAVVLYWQSRIVATRIYNTLQTFLKTGLWQDTGTTAEELQLANNILMAWPYAHSTGSCATAPFTMGFICVWLVCRNITNFHGLQTSCFADWILRTLDVCHGGCAIGSTIMDLDATSDVLVGGPLIGHLADIVKTLRSV</sequence>
<accession>A0A6A6CWY9</accession>
<evidence type="ECO:0000313" key="2">
    <source>
        <dbReference type="Proteomes" id="UP000799537"/>
    </source>
</evidence>
<dbReference type="AlphaFoldDB" id="A0A6A6CWY9"/>
<proteinExistence type="predicted"/>
<dbReference type="Proteomes" id="UP000799537">
    <property type="component" value="Unassembled WGS sequence"/>
</dbReference>
<name>A0A6A6CWY9_ZASCE</name>
<organism evidence="1 2">
    <name type="scientific">Zasmidium cellare ATCC 36951</name>
    <dbReference type="NCBI Taxonomy" id="1080233"/>
    <lineage>
        <taxon>Eukaryota</taxon>
        <taxon>Fungi</taxon>
        <taxon>Dikarya</taxon>
        <taxon>Ascomycota</taxon>
        <taxon>Pezizomycotina</taxon>
        <taxon>Dothideomycetes</taxon>
        <taxon>Dothideomycetidae</taxon>
        <taxon>Mycosphaerellales</taxon>
        <taxon>Mycosphaerellaceae</taxon>
        <taxon>Zasmidium</taxon>
    </lineage>
</organism>
<reference evidence="1" key="1">
    <citation type="journal article" date="2020" name="Stud. Mycol.">
        <title>101 Dothideomycetes genomes: a test case for predicting lifestyles and emergence of pathogens.</title>
        <authorList>
            <person name="Haridas S."/>
            <person name="Albert R."/>
            <person name="Binder M."/>
            <person name="Bloem J."/>
            <person name="Labutti K."/>
            <person name="Salamov A."/>
            <person name="Andreopoulos B."/>
            <person name="Baker S."/>
            <person name="Barry K."/>
            <person name="Bills G."/>
            <person name="Bluhm B."/>
            <person name="Cannon C."/>
            <person name="Castanera R."/>
            <person name="Culley D."/>
            <person name="Daum C."/>
            <person name="Ezra D."/>
            <person name="Gonzalez J."/>
            <person name="Henrissat B."/>
            <person name="Kuo A."/>
            <person name="Liang C."/>
            <person name="Lipzen A."/>
            <person name="Lutzoni F."/>
            <person name="Magnuson J."/>
            <person name="Mondo S."/>
            <person name="Nolan M."/>
            <person name="Ohm R."/>
            <person name="Pangilinan J."/>
            <person name="Park H.-J."/>
            <person name="Ramirez L."/>
            <person name="Alfaro M."/>
            <person name="Sun H."/>
            <person name="Tritt A."/>
            <person name="Yoshinaga Y."/>
            <person name="Zwiers L.-H."/>
            <person name="Turgeon B."/>
            <person name="Goodwin S."/>
            <person name="Spatafora J."/>
            <person name="Crous P."/>
            <person name="Grigoriev I."/>
        </authorList>
    </citation>
    <scope>NUCLEOTIDE SEQUENCE</scope>
    <source>
        <strain evidence="1">ATCC 36951</strain>
    </source>
</reference>
<evidence type="ECO:0000313" key="1">
    <source>
        <dbReference type="EMBL" id="KAF2171631.1"/>
    </source>
</evidence>
<dbReference type="RefSeq" id="XP_033672520.1">
    <property type="nucleotide sequence ID" value="XM_033811503.1"/>
</dbReference>
<protein>
    <submittedName>
        <fullName evidence="1">Uncharacterized protein</fullName>
    </submittedName>
</protein>
<dbReference type="GeneID" id="54564775"/>
<gene>
    <name evidence="1" type="ORF">M409DRAFT_50303</name>
</gene>